<evidence type="ECO:0000256" key="2">
    <source>
        <dbReference type="PROSITE-ProRule" id="PRU00023"/>
    </source>
</evidence>
<dbReference type="PANTHER" id="PTHR10039">
    <property type="entry name" value="AMELOGENIN"/>
    <property type="match status" value="1"/>
</dbReference>
<dbReference type="Pfam" id="PF22939">
    <property type="entry name" value="WHD_GPIID"/>
    <property type="match status" value="1"/>
</dbReference>
<dbReference type="GO" id="GO:0004190">
    <property type="term" value="F:aspartic-type endopeptidase activity"/>
    <property type="evidence" value="ECO:0007669"/>
    <property type="project" value="InterPro"/>
</dbReference>
<dbReference type="InterPro" id="IPR056884">
    <property type="entry name" value="NPHP3-like_N"/>
</dbReference>
<accession>A0A6A6EW03</accession>
<dbReference type="EMBL" id="ML994612">
    <property type="protein sequence ID" value="KAF2194066.1"/>
    <property type="molecule type" value="Genomic_DNA"/>
</dbReference>
<dbReference type="Gene3D" id="3.40.50.300">
    <property type="entry name" value="P-loop containing nucleotide triphosphate hydrolases"/>
    <property type="match status" value="1"/>
</dbReference>
<gene>
    <name evidence="5" type="ORF">K469DRAFT_505827</name>
</gene>
<dbReference type="GO" id="GO:0006508">
    <property type="term" value="P:proteolysis"/>
    <property type="evidence" value="ECO:0007669"/>
    <property type="project" value="InterPro"/>
</dbReference>
<feature type="domain" description="NACHT" evidence="4">
    <location>
        <begin position="204"/>
        <end position="346"/>
    </location>
</feature>
<dbReference type="PROSITE" id="PS50175">
    <property type="entry name" value="ASP_PROT_RETROV"/>
    <property type="match status" value="1"/>
</dbReference>
<proteinExistence type="predicted"/>
<reference evidence="5" key="1">
    <citation type="journal article" date="2020" name="Stud. Mycol.">
        <title>101 Dothideomycetes genomes: a test case for predicting lifestyles and emergence of pathogens.</title>
        <authorList>
            <person name="Haridas S."/>
            <person name="Albert R."/>
            <person name="Binder M."/>
            <person name="Bloem J."/>
            <person name="Labutti K."/>
            <person name="Salamov A."/>
            <person name="Andreopoulos B."/>
            <person name="Baker S."/>
            <person name="Barry K."/>
            <person name="Bills G."/>
            <person name="Bluhm B."/>
            <person name="Cannon C."/>
            <person name="Castanera R."/>
            <person name="Culley D."/>
            <person name="Daum C."/>
            <person name="Ezra D."/>
            <person name="Gonzalez J."/>
            <person name="Henrissat B."/>
            <person name="Kuo A."/>
            <person name="Liang C."/>
            <person name="Lipzen A."/>
            <person name="Lutzoni F."/>
            <person name="Magnuson J."/>
            <person name="Mondo S."/>
            <person name="Nolan M."/>
            <person name="Ohm R."/>
            <person name="Pangilinan J."/>
            <person name="Park H.-J."/>
            <person name="Ramirez L."/>
            <person name="Alfaro M."/>
            <person name="Sun H."/>
            <person name="Tritt A."/>
            <person name="Yoshinaga Y."/>
            <person name="Zwiers L.-H."/>
            <person name="Turgeon B."/>
            <person name="Goodwin S."/>
            <person name="Spatafora J."/>
            <person name="Crous P."/>
            <person name="Grigoriev I."/>
        </authorList>
    </citation>
    <scope>NUCLEOTIDE SEQUENCE</scope>
    <source>
        <strain evidence="5">CBS 207.26</strain>
    </source>
</reference>
<dbReference type="Pfam" id="PF12796">
    <property type="entry name" value="Ank_2"/>
    <property type="match status" value="1"/>
</dbReference>
<evidence type="ECO:0000259" key="3">
    <source>
        <dbReference type="PROSITE" id="PS50175"/>
    </source>
</evidence>
<organism evidence="5 6">
    <name type="scientific">Zopfia rhizophila CBS 207.26</name>
    <dbReference type="NCBI Taxonomy" id="1314779"/>
    <lineage>
        <taxon>Eukaryota</taxon>
        <taxon>Fungi</taxon>
        <taxon>Dikarya</taxon>
        <taxon>Ascomycota</taxon>
        <taxon>Pezizomycotina</taxon>
        <taxon>Dothideomycetes</taxon>
        <taxon>Dothideomycetes incertae sedis</taxon>
        <taxon>Zopfiaceae</taxon>
        <taxon>Zopfia</taxon>
    </lineage>
</organism>
<dbReference type="PROSITE" id="PS50297">
    <property type="entry name" value="ANK_REP_REGION"/>
    <property type="match status" value="2"/>
</dbReference>
<dbReference type="InterPro" id="IPR007111">
    <property type="entry name" value="NACHT_NTPase"/>
</dbReference>
<name>A0A6A6EW03_9PEZI</name>
<sequence>MGGVAIGIQANPEISALVVGAVRIAIDLALNCTTFFSRLTDMICKFEDYLGPLVEYARAADIKLVEKTAVNAYENVLDFGWKARRVFVHANGDQRRWTSLRAFMRQHWETFESEFVSIKEDMQHHLDVLLHSVQALHFDTFRKTEQERRREEERKEKSAFLSWVSSIDFEKAHQDTYAKKHEQTCDWLINEPKYRQWFRSSISSLLWCYGKPGIGKSVLASNVLENITAECGLQKDTAVCFAYYNYQHTQLGDVSQIIAALIKQLCRERDSVPPGLLKLKHDALHPSSVGTQERFLSLIEDLSEVFVVFDALDECPEQERKDIISFITNIVTTRVPCCVKVFVTSRREMDIAKAFEDKHIPTVQIRAENVTADIQTFARNQVEKLRKGEHGKTLYVTSDELKEKIVHTLARKADGMFLWVNLQLDSLCQISKSQKAQLVEDALTTLPQGLEGTYVRILERIEGQPPYMRGLALNCLAWMIYARKPLNTKELQDALATNANCRSRQDIQPDHPKVILEACGNLLEEVNSAIRPIHYTVQEFLTTPAQGLSQDSIRRWLLDSNSMHIRLSLLCLNYIHLAAFNGPARDWVDLYLRIEDYQFAGYASQNFDYHISHCDEVSHDIMQQLEDLFRQNSQRLAAILQIKALRDEFNVESVRQHFDPMSFPVSASTIIYGTRLYDLPILRQQWAGQTPPKYALHLASSAGLASAVIRLVEAGCDVNERDGRYATPLFYACSEAHLRIVQSLLKSGAEVNAQGGLYGNALQAASAGGHEQIVKLLLDTGADVNA</sequence>
<feature type="repeat" description="ANK" evidence="2">
    <location>
        <begin position="691"/>
        <end position="723"/>
    </location>
</feature>
<dbReference type="OrthoDB" id="4772757at2759"/>
<dbReference type="PROSITE" id="PS50837">
    <property type="entry name" value="NACHT"/>
    <property type="match status" value="1"/>
</dbReference>
<dbReference type="InterPro" id="IPR036770">
    <property type="entry name" value="Ankyrin_rpt-contain_sf"/>
</dbReference>
<protein>
    <recommendedName>
        <fullName evidence="7">NACHT domain-containing protein</fullName>
    </recommendedName>
</protein>
<evidence type="ECO:0000313" key="6">
    <source>
        <dbReference type="Proteomes" id="UP000800200"/>
    </source>
</evidence>
<dbReference type="InterPro" id="IPR001995">
    <property type="entry name" value="Peptidase_A2_cat"/>
</dbReference>
<evidence type="ECO:0008006" key="7">
    <source>
        <dbReference type="Google" id="ProtNLM"/>
    </source>
</evidence>
<dbReference type="PANTHER" id="PTHR10039:SF14">
    <property type="entry name" value="NACHT DOMAIN-CONTAINING PROTEIN"/>
    <property type="match status" value="1"/>
</dbReference>
<evidence type="ECO:0000313" key="5">
    <source>
        <dbReference type="EMBL" id="KAF2194066.1"/>
    </source>
</evidence>
<feature type="repeat" description="ANK" evidence="2">
    <location>
        <begin position="760"/>
        <end position="786"/>
    </location>
</feature>
<dbReference type="SUPFAM" id="SSF52540">
    <property type="entry name" value="P-loop containing nucleoside triphosphate hydrolases"/>
    <property type="match status" value="1"/>
</dbReference>
<keyword evidence="2" id="KW-0040">ANK repeat</keyword>
<dbReference type="Gene3D" id="1.25.40.20">
    <property type="entry name" value="Ankyrin repeat-containing domain"/>
    <property type="match status" value="1"/>
</dbReference>
<dbReference type="SMART" id="SM00248">
    <property type="entry name" value="ANK"/>
    <property type="match status" value="3"/>
</dbReference>
<dbReference type="InterPro" id="IPR027417">
    <property type="entry name" value="P-loop_NTPase"/>
</dbReference>
<evidence type="ECO:0000256" key="1">
    <source>
        <dbReference type="ARBA" id="ARBA00022737"/>
    </source>
</evidence>
<keyword evidence="6" id="KW-1185">Reference proteome</keyword>
<evidence type="ECO:0000259" key="4">
    <source>
        <dbReference type="PROSITE" id="PS50837"/>
    </source>
</evidence>
<keyword evidence="1" id="KW-0677">Repeat</keyword>
<dbReference type="InterPro" id="IPR002110">
    <property type="entry name" value="Ankyrin_rpt"/>
</dbReference>
<dbReference type="PROSITE" id="PS50088">
    <property type="entry name" value="ANK_REPEAT"/>
    <property type="match status" value="3"/>
</dbReference>
<dbReference type="InterPro" id="IPR054471">
    <property type="entry name" value="GPIID_WHD"/>
</dbReference>
<dbReference type="SUPFAM" id="SSF48403">
    <property type="entry name" value="Ankyrin repeat"/>
    <property type="match status" value="1"/>
</dbReference>
<dbReference type="AlphaFoldDB" id="A0A6A6EW03"/>
<feature type="non-terminal residue" evidence="5">
    <location>
        <position position="786"/>
    </location>
</feature>
<dbReference type="Pfam" id="PF24883">
    <property type="entry name" value="NPHP3_N"/>
    <property type="match status" value="1"/>
</dbReference>
<feature type="repeat" description="ANK" evidence="2">
    <location>
        <begin position="724"/>
        <end position="756"/>
    </location>
</feature>
<feature type="domain" description="Peptidase A2" evidence="3">
    <location>
        <begin position="774"/>
        <end position="786"/>
    </location>
</feature>
<dbReference type="Proteomes" id="UP000800200">
    <property type="component" value="Unassembled WGS sequence"/>
</dbReference>